<dbReference type="AlphaFoldDB" id="A0A1V4SPM6"/>
<reference evidence="3 4" key="1">
    <citation type="submission" date="2016-02" db="EMBL/GenBank/DDBJ databases">
        <title>Genome sequence of Clostridium thermobutyricum DSM 4928.</title>
        <authorList>
            <person name="Poehlein A."/>
            <person name="Daniel R."/>
        </authorList>
    </citation>
    <scope>NUCLEOTIDE SEQUENCE [LARGE SCALE GENOMIC DNA]</scope>
    <source>
        <strain evidence="3 4">DSM 4928</strain>
    </source>
</reference>
<feature type="region of interest" description="Disordered" evidence="1">
    <location>
        <begin position="67"/>
        <end position="96"/>
    </location>
</feature>
<sequence>MKIKSILIPILVGIIILLLIIMSLVIYNNNSIQKPLTKNVTLSANKNTSSPTSPTLNNVANSSNQLSNVDNSNISNNNANSQSNTQNYNTNNNSTNMAQSTGNFSDIIDGNTYLTGNIEGDTIIIPLNNATIVNKQLILNEYYVDRLNEKFTLKVSSLGNNNFIMYEFFNGVNTGIFNLKSINSQYSSTLSGTFSKPGSNKVIGIQLSSNQSASKYPFFKGYINGTQVTLIPSSNPYGLSNEFLEKYEGDNNIFNLSYMASGPNNNFQFPLVESFDGRTTGEYELNYIDNYTGLSGFYIKAPVTKNSIKYPITLTGSYTP</sequence>
<keyword evidence="2" id="KW-0472">Membrane</keyword>
<gene>
    <name evidence="3" type="ORF">CLTHE_29990</name>
</gene>
<dbReference type="EMBL" id="LTAY01000093">
    <property type="protein sequence ID" value="OPX45812.1"/>
    <property type="molecule type" value="Genomic_DNA"/>
</dbReference>
<evidence type="ECO:0000313" key="3">
    <source>
        <dbReference type="EMBL" id="OPX45812.1"/>
    </source>
</evidence>
<feature type="region of interest" description="Disordered" evidence="1">
    <location>
        <begin position="43"/>
        <end position="62"/>
    </location>
</feature>
<dbReference type="Proteomes" id="UP000191448">
    <property type="component" value="Unassembled WGS sequence"/>
</dbReference>
<proteinExistence type="predicted"/>
<keyword evidence="2" id="KW-1133">Transmembrane helix</keyword>
<protein>
    <submittedName>
        <fullName evidence="3">Uncharacterized protein</fullName>
    </submittedName>
</protein>
<keyword evidence="2" id="KW-0812">Transmembrane</keyword>
<evidence type="ECO:0000256" key="2">
    <source>
        <dbReference type="SAM" id="Phobius"/>
    </source>
</evidence>
<dbReference type="RefSeq" id="WP_080024105.1">
    <property type="nucleotide sequence ID" value="NZ_LTAY01000093.1"/>
</dbReference>
<organism evidence="3 4">
    <name type="scientific">Clostridium thermobutyricum DSM 4928</name>
    <dbReference type="NCBI Taxonomy" id="1121339"/>
    <lineage>
        <taxon>Bacteria</taxon>
        <taxon>Bacillati</taxon>
        <taxon>Bacillota</taxon>
        <taxon>Clostridia</taxon>
        <taxon>Eubacteriales</taxon>
        <taxon>Clostridiaceae</taxon>
        <taxon>Clostridium</taxon>
    </lineage>
</organism>
<comment type="caution">
    <text evidence="3">The sequence shown here is derived from an EMBL/GenBank/DDBJ whole genome shotgun (WGS) entry which is preliminary data.</text>
</comment>
<evidence type="ECO:0000256" key="1">
    <source>
        <dbReference type="SAM" id="MobiDB-lite"/>
    </source>
</evidence>
<accession>A0A1V4SPM6</accession>
<evidence type="ECO:0000313" key="4">
    <source>
        <dbReference type="Proteomes" id="UP000191448"/>
    </source>
</evidence>
<feature type="transmembrane region" description="Helical" evidence="2">
    <location>
        <begin position="7"/>
        <end position="27"/>
    </location>
</feature>
<name>A0A1V4SPM6_9CLOT</name>